<dbReference type="SUPFAM" id="SSF49401">
    <property type="entry name" value="Bacterial adhesins"/>
    <property type="match status" value="2"/>
</dbReference>
<dbReference type="GO" id="GO:0043709">
    <property type="term" value="P:cell adhesion involved in single-species biofilm formation"/>
    <property type="evidence" value="ECO:0007669"/>
    <property type="project" value="TreeGrafter"/>
</dbReference>
<reference evidence="10 11" key="1">
    <citation type="journal article" date="2012" name="Emerg. Infect. Dis.">
        <title>Lineage-specific Virulence Determinants of Haemophilus influenzae Biogroup aegyptius.</title>
        <authorList>
            <person name="Strouts F.R."/>
            <person name="Power P."/>
            <person name="Croucher N.J."/>
            <person name="Corton N."/>
            <person name="van Tonder A."/>
            <person name="Quail M.A."/>
            <person name="Langford P.R."/>
            <person name="Hudson M.J."/>
            <person name="Parkhill J."/>
            <person name="Kroll J.S."/>
            <person name="Bentley S.D."/>
        </authorList>
    </citation>
    <scope>NUCLEOTIDE SEQUENCE [LARGE SCALE GENOMIC DNA]</scope>
    <source>
        <strain evidence="10 11">F3047</strain>
    </source>
</reference>
<evidence type="ECO:0000256" key="5">
    <source>
        <dbReference type="ARBA" id="ARBA00023026"/>
    </source>
</evidence>
<dbReference type="GO" id="GO:0009289">
    <property type="term" value="C:pilus"/>
    <property type="evidence" value="ECO:0007669"/>
    <property type="project" value="UniProtKB-SubCell"/>
</dbReference>
<feature type="domain" description="Fimbrial-type adhesion" evidence="8">
    <location>
        <begin position="214"/>
        <end position="372"/>
    </location>
</feature>
<proteinExistence type="inferred from homology"/>
<comment type="similarity">
    <text evidence="2">Belongs to the fimbrial protein family.</text>
</comment>
<keyword evidence="7" id="KW-0281">Fimbrium</keyword>
<evidence type="ECO:0000256" key="2">
    <source>
        <dbReference type="ARBA" id="ARBA00006671"/>
    </source>
</evidence>
<dbReference type="GO" id="GO:0030246">
    <property type="term" value="F:carbohydrate binding"/>
    <property type="evidence" value="ECO:0007669"/>
    <property type="project" value="UniProtKB-KW"/>
</dbReference>
<dbReference type="InterPro" id="IPR000259">
    <property type="entry name" value="Adhesion_dom_fimbrial"/>
</dbReference>
<gene>
    <name evidence="10" type="primary">aef2D</name>
    <name evidence="10" type="ORF">HICON_11440</name>
</gene>
<dbReference type="EMBL" id="FQ670204">
    <property type="protein sequence ID" value="CBY86607.1"/>
    <property type="molecule type" value="Genomic_DNA"/>
</dbReference>
<dbReference type="InterPro" id="IPR050263">
    <property type="entry name" value="Bact_Fimbrial_Adh_Pro"/>
</dbReference>
<dbReference type="Pfam" id="PF09222">
    <property type="entry name" value="Fim-adh_lectin"/>
    <property type="match status" value="1"/>
</dbReference>
<evidence type="ECO:0000313" key="10">
    <source>
        <dbReference type="EMBL" id="CBY86607.1"/>
    </source>
</evidence>
<dbReference type="PANTHER" id="PTHR33420">
    <property type="entry name" value="FIMBRIAL SUBUNIT ELFA-RELATED"/>
    <property type="match status" value="1"/>
</dbReference>
<evidence type="ECO:0000256" key="7">
    <source>
        <dbReference type="ARBA" id="ARBA00023263"/>
    </source>
</evidence>
<dbReference type="Gene3D" id="2.60.40.1090">
    <property type="entry name" value="Fimbrial-type adhesion domain"/>
    <property type="match status" value="1"/>
</dbReference>
<dbReference type="GO" id="GO:0044406">
    <property type="term" value="P:adhesion of symbiont to host"/>
    <property type="evidence" value="ECO:0007669"/>
    <property type="project" value="InterPro"/>
</dbReference>
<evidence type="ECO:0000313" key="11">
    <source>
        <dbReference type="Proteomes" id="UP000006797"/>
    </source>
</evidence>
<evidence type="ECO:0000256" key="4">
    <source>
        <dbReference type="ARBA" id="ARBA00022734"/>
    </source>
</evidence>
<protein>
    <submittedName>
        <fullName evidence="10">Fimbrial protein, adhesin subunit</fullName>
    </submittedName>
</protein>
<name>A0AAV2U301_HAEIF</name>
<dbReference type="AlphaFoldDB" id="A0AAV2U301"/>
<dbReference type="KEGG" id="hil:HICON_11440"/>
<comment type="subcellular location">
    <subcellularLocation>
        <location evidence="1">Fimbrium</location>
    </subcellularLocation>
</comment>
<evidence type="ECO:0000256" key="1">
    <source>
        <dbReference type="ARBA" id="ARBA00004561"/>
    </source>
</evidence>
<dbReference type="Pfam" id="PF00419">
    <property type="entry name" value="Fimbrial"/>
    <property type="match status" value="1"/>
</dbReference>
<dbReference type="InterPro" id="IPR015303">
    <property type="entry name" value="Fimbrial_adhesin_lectin_dom"/>
</dbReference>
<dbReference type="Gene3D" id="2.60.40.1410">
    <property type="entry name" value="Bacterial adhesins - F17c-type"/>
    <property type="match status" value="1"/>
</dbReference>
<evidence type="ECO:0000256" key="6">
    <source>
        <dbReference type="ARBA" id="ARBA00023157"/>
    </source>
</evidence>
<dbReference type="RefSeq" id="WP_013527488.1">
    <property type="nucleotide sequence ID" value="NC_014922.1"/>
</dbReference>
<accession>A0AAV2U301</accession>
<evidence type="ECO:0000256" key="3">
    <source>
        <dbReference type="ARBA" id="ARBA00022729"/>
    </source>
</evidence>
<keyword evidence="5" id="KW-0843">Virulence</keyword>
<keyword evidence="6" id="KW-1015">Disulfide bond</keyword>
<feature type="domain" description="Fimbrial adhesin F17-AG lectin" evidence="9">
    <location>
        <begin position="49"/>
        <end position="181"/>
    </location>
</feature>
<evidence type="ECO:0000259" key="9">
    <source>
        <dbReference type="Pfam" id="PF09222"/>
    </source>
</evidence>
<keyword evidence="4" id="KW-0430">Lectin</keyword>
<dbReference type="PANTHER" id="PTHR33420:SF14">
    <property type="entry name" value="TYPE 1 FIMBRIN D-MANNOSE SPECIFIC ADHESIN"/>
    <property type="match status" value="1"/>
</dbReference>
<organism evidence="10 11">
    <name type="scientific">Haemophilus influenzae F3047</name>
    <dbReference type="NCBI Taxonomy" id="935897"/>
    <lineage>
        <taxon>Bacteria</taxon>
        <taxon>Pseudomonadati</taxon>
        <taxon>Pseudomonadota</taxon>
        <taxon>Gammaproteobacteria</taxon>
        <taxon>Pasteurellales</taxon>
        <taxon>Pasteurellaceae</taxon>
        <taxon>Haemophilus</taxon>
    </lineage>
</organism>
<keyword evidence="3" id="KW-0732">Signal</keyword>
<dbReference type="InterPro" id="IPR008966">
    <property type="entry name" value="Adhesion_dom_sf"/>
</dbReference>
<dbReference type="Proteomes" id="UP000006797">
    <property type="component" value="Chromosome"/>
</dbReference>
<sequence length="372" mass="41479">MNKYVIGIISLLLTSQVWGRDSTSWDGATRTVRVNATDFTLPPPNEQNKLRAYGQDNIPFQFNRMLMRTQDRNKIPLNASWGTGQQCWTIEAKTDLPNWGTLNRRTIYKLTDYIGIVIEAGDTYDNNKNVPSSSWSDVFPGGYCTSGEAGAAVEAWPVLLQSPPAGMKLDVPRTKIASMRIVKPTYVPQRKTRFWNGFNGFSGKTDWDVWLLGFSLRVEAKTCQLDTPNDLIVVMPTIANQHIPKQGDERYGGKFQIRLTCPTTSDDNNKKIAAYMTLTDQTDPSNRGDILTLTPQSTAQGVGIKLYKNNDASALSYGPDSSLKGTENQWKFSSRDGEEKPTVEFKAFYVNKDGNITGGTVNAVATYTFSYQ</sequence>
<dbReference type="InterPro" id="IPR036937">
    <property type="entry name" value="Adhesion_dom_fimbrial_sf"/>
</dbReference>
<evidence type="ECO:0000259" key="8">
    <source>
        <dbReference type="Pfam" id="PF00419"/>
    </source>
</evidence>